<feature type="transmembrane region" description="Helical" evidence="1">
    <location>
        <begin position="145"/>
        <end position="163"/>
    </location>
</feature>
<accession>A0ABW2DP28</accession>
<keyword evidence="4" id="KW-1185">Reference proteome</keyword>
<dbReference type="Pfam" id="PF06724">
    <property type="entry name" value="DUF1206"/>
    <property type="match status" value="3"/>
</dbReference>
<evidence type="ECO:0000259" key="2">
    <source>
        <dbReference type="Pfam" id="PF06724"/>
    </source>
</evidence>
<name>A0ABW2DP28_9BACT</name>
<feature type="transmembrane region" description="Helical" evidence="1">
    <location>
        <begin position="191"/>
        <end position="214"/>
    </location>
</feature>
<feature type="domain" description="DUF1206" evidence="2">
    <location>
        <begin position="99"/>
        <end position="167"/>
    </location>
</feature>
<evidence type="ECO:0000313" key="4">
    <source>
        <dbReference type="Proteomes" id="UP001596405"/>
    </source>
</evidence>
<evidence type="ECO:0000313" key="3">
    <source>
        <dbReference type="EMBL" id="MFC6998141.1"/>
    </source>
</evidence>
<proteinExistence type="predicted"/>
<evidence type="ECO:0000256" key="1">
    <source>
        <dbReference type="SAM" id="Phobius"/>
    </source>
</evidence>
<feature type="transmembrane region" description="Helical" evidence="1">
    <location>
        <begin position="60"/>
        <end position="78"/>
    </location>
</feature>
<comment type="caution">
    <text evidence="3">The sequence shown here is derived from an EMBL/GenBank/DDBJ whole genome shotgun (WGS) entry which is preliminary data.</text>
</comment>
<organism evidence="3 4">
    <name type="scientific">Rufibacter roseus</name>
    <dbReference type="NCBI Taxonomy" id="1567108"/>
    <lineage>
        <taxon>Bacteria</taxon>
        <taxon>Pseudomonadati</taxon>
        <taxon>Bacteroidota</taxon>
        <taxon>Cytophagia</taxon>
        <taxon>Cytophagales</taxon>
        <taxon>Hymenobacteraceae</taxon>
        <taxon>Rufibacter</taxon>
    </lineage>
</organism>
<feature type="transmembrane region" description="Helical" evidence="1">
    <location>
        <begin position="234"/>
        <end position="255"/>
    </location>
</feature>
<dbReference type="Proteomes" id="UP001596405">
    <property type="component" value="Unassembled WGS sequence"/>
</dbReference>
<reference evidence="4" key="1">
    <citation type="journal article" date="2019" name="Int. J. Syst. Evol. Microbiol.">
        <title>The Global Catalogue of Microorganisms (GCM) 10K type strain sequencing project: providing services to taxonomists for standard genome sequencing and annotation.</title>
        <authorList>
            <consortium name="The Broad Institute Genomics Platform"/>
            <consortium name="The Broad Institute Genome Sequencing Center for Infectious Disease"/>
            <person name="Wu L."/>
            <person name="Ma J."/>
        </authorList>
    </citation>
    <scope>NUCLEOTIDE SEQUENCE [LARGE SCALE GENOMIC DNA]</scope>
    <source>
        <strain evidence="4">CGMCC 4.7393</strain>
    </source>
</reference>
<sequence>MNSKQKEWIKNIAKLGYAAKGIVYFITGALTAAYALNMGGKKSSSTESLQFINTLTGGKFLLGVIGTGLLCYSVWRIIMAVRDTEEEGTSAKGTGKRIAFAFSGLLYGSLAFASFKYISGTGSSSNGSNEKAITSKLLDLPFGKWLVILVGLITIGNGIYQIIKGVSGKYMKDISGLEADKRNALRKAGKVGFISRGIVFSIIGFLFVKAGWLHSASTAEGTSGAFSFLQTWPYGSWLLAAVAIGLMAYGFFMFVQAKYSNISIS</sequence>
<feature type="transmembrane region" description="Helical" evidence="1">
    <location>
        <begin position="98"/>
        <end position="118"/>
    </location>
</feature>
<dbReference type="RefSeq" id="WP_066621571.1">
    <property type="nucleotide sequence ID" value="NZ_JBHSYQ010000004.1"/>
</dbReference>
<keyword evidence="1" id="KW-0812">Transmembrane</keyword>
<protein>
    <submittedName>
        <fullName evidence="3">DUF1206 domain-containing protein</fullName>
    </submittedName>
</protein>
<gene>
    <name evidence="3" type="ORF">ACFQHR_10925</name>
</gene>
<feature type="domain" description="DUF1206" evidence="2">
    <location>
        <begin position="191"/>
        <end position="259"/>
    </location>
</feature>
<feature type="domain" description="DUF1206" evidence="2">
    <location>
        <begin position="15"/>
        <end position="82"/>
    </location>
</feature>
<dbReference type="EMBL" id="JBHSYQ010000004">
    <property type="protein sequence ID" value="MFC6998141.1"/>
    <property type="molecule type" value="Genomic_DNA"/>
</dbReference>
<feature type="transmembrane region" description="Helical" evidence="1">
    <location>
        <begin position="21"/>
        <end position="40"/>
    </location>
</feature>
<keyword evidence="1" id="KW-1133">Transmembrane helix</keyword>
<dbReference type="InterPro" id="IPR009597">
    <property type="entry name" value="DUF1206"/>
</dbReference>
<keyword evidence="1" id="KW-0472">Membrane</keyword>